<organism evidence="2 4">
    <name type="scientific">Xanthobacter flavus</name>
    <dbReference type="NCBI Taxonomy" id="281"/>
    <lineage>
        <taxon>Bacteria</taxon>
        <taxon>Pseudomonadati</taxon>
        <taxon>Pseudomonadota</taxon>
        <taxon>Alphaproteobacteria</taxon>
        <taxon>Hyphomicrobiales</taxon>
        <taxon>Xanthobacteraceae</taxon>
        <taxon>Xanthobacter</taxon>
    </lineage>
</organism>
<proteinExistence type="predicted"/>
<sequence>MPLYTYSCEACGPFDDWGSMSAAEQPACCPNCSGEAPREMAMPRLGTMDGKLRRAIDRSEKTSAEPKVVKREHLAGCGCSLCATRKKQPTPIERRWSLGH</sequence>
<keyword evidence="5" id="KW-1185">Reference proteome</keyword>
<feature type="domain" description="Putative regulatory protein FmdB zinc ribbon" evidence="1">
    <location>
        <begin position="1"/>
        <end position="41"/>
    </location>
</feature>
<gene>
    <name evidence="3" type="ORF">GGQ86_004417</name>
    <name evidence="2" type="ORF">XFLAVUS301_40830</name>
</gene>
<protein>
    <submittedName>
        <fullName evidence="3">FmdB family regulatory protein</fullName>
    </submittedName>
</protein>
<dbReference type="GeneID" id="95764856"/>
<evidence type="ECO:0000259" key="1">
    <source>
        <dbReference type="SMART" id="SM00834"/>
    </source>
</evidence>
<name>A0A9W6CPD4_XANFL</name>
<reference evidence="2" key="1">
    <citation type="submission" date="2022-12" db="EMBL/GenBank/DDBJ databases">
        <title>Reference genome sequencing for broad-spectrum identification of bacterial and archaeal isolates by mass spectrometry.</title>
        <authorList>
            <person name="Sekiguchi Y."/>
            <person name="Tourlousse D.M."/>
        </authorList>
    </citation>
    <scope>NUCLEOTIDE SEQUENCE</scope>
    <source>
        <strain evidence="2">301</strain>
    </source>
</reference>
<dbReference type="NCBIfam" id="TIGR02605">
    <property type="entry name" value="CxxC_CxxC_SSSS"/>
    <property type="match status" value="1"/>
</dbReference>
<dbReference type="InterPro" id="IPR013429">
    <property type="entry name" value="Regulatory_FmdB_Zinc_ribbon"/>
</dbReference>
<accession>A0A9W6CPD4</accession>
<dbReference type="SMART" id="SM00834">
    <property type="entry name" value="CxxC_CXXC_SSSS"/>
    <property type="match status" value="1"/>
</dbReference>
<dbReference type="Proteomes" id="UP001245370">
    <property type="component" value="Unassembled WGS sequence"/>
</dbReference>
<dbReference type="Proteomes" id="UP001144397">
    <property type="component" value="Unassembled WGS sequence"/>
</dbReference>
<comment type="caution">
    <text evidence="2">The sequence shown here is derived from an EMBL/GenBank/DDBJ whole genome shotgun (WGS) entry which is preliminary data.</text>
</comment>
<evidence type="ECO:0000313" key="5">
    <source>
        <dbReference type="Proteomes" id="UP001245370"/>
    </source>
</evidence>
<evidence type="ECO:0000313" key="3">
    <source>
        <dbReference type="EMBL" id="MDR6335919.1"/>
    </source>
</evidence>
<dbReference type="EMBL" id="JAVDPY010000009">
    <property type="protein sequence ID" value="MDR6335919.1"/>
    <property type="molecule type" value="Genomic_DNA"/>
</dbReference>
<dbReference type="AlphaFoldDB" id="A0A9W6CPD4"/>
<dbReference type="Pfam" id="PF09723">
    <property type="entry name" value="Zn_ribbon_8"/>
    <property type="match status" value="1"/>
</dbReference>
<evidence type="ECO:0000313" key="4">
    <source>
        <dbReference type="Proteomes" id="UP001144397"/>
    </source>
</evidence>
<reference evidence="3 5" key="2">
    <citation type="submission" date="2023-07" db="EMBL/GenBank/DDBJ databases">
        <title>Genomic Encyclopedia of Type Strains, Phase IV (KMG-IV): sequencing the most valuable type-strain genomes for metagenomic binning, comparative biology and taxonomic classification.</title>
        <authorList>
            <person name="Goeker M."/>
        </authorList>
    </citation>
    <scope>NUCLEOTIDE SEQUENCE [LARGE SCALE GENOMIC DNA]</scope>
    <source>
        <strain evidence="3 5">DSM 338</strain>
    </source>
</reference>
<dbReference type="RefSeq" id="WP_169123687.1">
    <property type="nucleotide sequence ID" value="NZ_BSDO01000007.1"/>
</dbReference>
<evidence type="ECO:0000313" key="2">
    <source>
        <dbReference type="EMBL" id="GLI24409.1"/>
    </source>
</evidence>
<dbReference type="EMBL" id="BSDO01000007">
    <property type="protein sequence ID" value="GLI24409.1"/>
    <property type="molecule type" value="Genomic_DNA"/>
</dbReference>